<evidence type="ECO:0000259" key="6">
    <source>
        <dbReference type="Pfam" id="PF00931"/>
    </source>
</evidence>
<dbReference type="GO" id="GO:0043531">
    <property type="term" value="F:ADP binding"/>
    <property type="evidence" value="ECO:0007669"/>
    <property type="project" value="InterPro"/>
</dbReference>
<dbReference type="SUPFAM" id="SSF103481">
    <property type="entry name" value="Multidrug resistance efflux transporter EmrE"/>
    <property type="match status" value="1"/>
</dbReference>
<accession>A0A8X8XBE7</accession>
<dbReference type="Gene3D" id="3.40.50.300">
    <property type="entry name" value="P-loop containing nucleotide triphosphate hydrolases"/>
    <property type="match status" value="1"/>
</dbReference>
<name>A0A8X8XBE7_SALSN</name>
<comment type="subcellular location">
    <subcellularLocation>
        <location evidence="1">Membrane</location>
        <topology evidence="1">Multi-pass membrane protein</topology>
    </subcellularLocation>
</comment>
<feature type="transmembrane region" description="Helical" evidence="5">
    <location>
        <begin position="174"/>
        <end position="194"/>
    </location>
</feature>
<evidence type="ECO:0000256" key="2">
    <source>
        <dbReference type="ARBA" id="ARBA00022692"/>
    </source>
</evidence>
<dbReference type="SUPFAM" id="SSF52540">
    <property type="entry name" value="P-loop containing nucleoside triphosphate hydrolases"/>
    <property type="match status" value="1"/>
</dbReference>
<keyword evidence="3 5" id="KW-1133">Transmembrane helix</keyword>
<sequence length="244" mass="27572">MLSPSWACRSCLFEFPVLIWVYVSQEFNVREVFLTILKKFTREDMSGNDIIELRPLVRSHLEKGRFLLFMDDVWTPLDWREIEAALPTNNKLGKVLITSRLCLRLRSLSRTFPHSGHLHDRSSHRNCAHFRGNTAIWALGWDAKLLAYVYGGILNSGMSFYLAGVVINAKGPVFLTAFNPLNLIIVAILSSFIFAEQMRVGMAGGAVVTVVGLYMVVWGKTKDHKEAEKVQLPYKSSSSFKASD</sequence>
<feature type="transmembrane region" description="Helical" evidence="5">
    <location>
        <begin position="200"/>
        <end position="219"/>
    </location>
</feature>
<evidence type="ECO:0000256" key="1">
    <source>
        <dbReference type="ARBA" id="ARBA00004141"/>
    </source>
</evidence>
<gene>
    <name evidence="7" type="ORF">SASPL_128648</name>
</gene>
<organism evidence="7">
    <name type="scientific">Salvia splendens</name>
    <name type="common">Scarlet sage</name>
    <dbReference type="NCBI Taxonomy" id="180675"/>
    <lineage>
        <taxon>Eukaryota</taxon>
        <taxon>Viridiplantae</taxon>
        <taxon>Streptophyta</taxon>
        <taxon>Embryophyta</taxon>
        <taxon>Tracheophyta</taxon>
        <taxon>Spermatophyta</taxon>
        <taxon>Magnoliopsida</taxon>
        <taxon>eudicotyledons</taxon>
        <taxon>Gunneridae</taxon>
        <taxon>Pentapetalae</taxon>
        <taxon>asterids</taxon>
        <taxon>lamiids</taxon>
        <taxon>Lamiales</taxon>
        <taxon>Lamiaceae</taxon>
        <taxon>Nepetoideae</taxon>
        <taxon>Mentheae</taxon>
        <taxon>Salviinae</taxon>
        <taxon>Salvia</taxon>
        <taxon>Salvia subgen. Calosphace</taxon>
        <taxon>core Calosphace</taxon>
    </lineage>
</organism>
<evidence type="ECO:0000256" key="5">
    <source>
        <dbReference type="SAM" id="Phobius"/>
    </source>
</evidence>
<evidence type="ECO:0000256" key="3">
    <source>
        <dbReference type="ARBA" id="ARBA00022989"/>
    </source>
</evidence>
<dbReference type="AlphaFoldDB" id="A0A8X8XBE7"/>
<keyword evidence="4 5" id="KW-0472">Membrane</keyword>
<dbReference type="PANTHER" id="PTHR31218">
    <property type="entry name" value="WAT1-RELATED PROTEIN"/>
    <property type="match status" value="1"/>
</dbReference>
<reference evidence="7" key="2">
    <citation type="submission" date="2020-08" db="EMBL/GenBank/DDBJ databases">
        <title>Plant Genome Project.</title>
        <authorList>
            <person name="Zhang R.-G."/>
        </authorList>
    </citation>
    <scope>NUCLEOTIDE SEQUENCE</scope>
    <source>
        <strain evidence="7">Huo1</strain>
        <tissue evidence="7">Leaf</tissue>
    </source>
</reference>
<dbReference type="Proteomes" id="UP000298416">
    <property type="component" value="Unassembled WGS sequence"/>
</dbReference>
<evidence type="ECO:0000313" key="7">
    <source>
        <dbReference type="EMBL" id="KAG6410586.1"/>
    </source>
</evidence>
<evidence type="ECO:0000313" key="8">
    <source>
        <dbReference type="Proteomes" id="UP000298416"/>
    </source>
</evidence>
<dbReference type="OrthoDB" id="1728340at2759"/>
<protein>
    <recommendedName>
        <fullName evidence="6">NB-ARC domain-containing protein</fullName>
    </recommendedName>
</protein>
<feature type="transmembrane region" description="Helical" evidence="5">
    <location>
        <begin position="147"/>
        <end position="167"/>
    </location>
</feature>
<dbReference type="Pfam" id="PF00931">
    <property type="entry name" value="NB-ARC"/>
    <property type="match status" value="1"/>
</dbReference>
<evidence type="ECO:0000256" key="4">
    <source>
        <dbReference type="ARBA" id="ARBA00023136"/>
    </source>
</evidence>
<keyword evidence="2 5" id="KW-0812">Transmembrane</keyword>
<comment type="caution">
    <text evidence="7">The sequence shown here is derived from an EMBL/GenBank/DDBJ whole genome shotgun (WGS) entry which is preliminary data.</text>
</comment>
<proteinExistence type="predicted"/>
<dbReference type="InterPro" id="IPR002182">
    <property type="entry name" value="NB-ARC"/>
</dbReference>
<dbReference type="InterPro" id="IPR037185">
    <property type="entry name" value="EmrE-like"/>
</dbReference>
<keyword evidence="8" id="KW-1185">Reference proteome</keyword>
<dbReference type="GO" id="GO:0016020">
    <property type="term" value="C:membrane"/>
    <property type="evidence" value="ECO:0007669"/>
    <property type="project" value="InterPro"/>
</dbReference>
<dbReference type="InterPro" id="IPR027417">
    <property type="entry name" value="P-loop_NTPase"/>
</dbReference>
<dbReference type="GO" id="GO:0022857">
    <property type="term" value="F:transmembrane transporter activity"/>
    <property type="evidence" value="ECO:0007669"/>
    <property type="project" value="InterPro"/>
</dbReference>
<dbReference type="InterPro" id="IPR030184">
    <property type="entry name" value="WAT1-related"/>
</dbReference>
<feature type="domain" description="NB-ARC" evidence="6">
    <location>
        <begin position="14"/>
        <end position="100"/>
    </location>
</feature>
<reference evidence="7" key="1">
    <citation type="submission" date="2018-01" db="EMBL/GenBank/DDBJ databases">
        <authorList>
            <person name="Mao J.F."/>
        </authorList>
    </citation>
    <scope>NUCLEOTIDE SEQUENCE</scope>
    <source>
        <strain evidence="7">Huo1</strain>
        <tissue evidence="7">Leaf</tissue>
    </source>
</reference>
<dbReference type="EMBL" id="PNBA02000010">
    <property type="protein sequence ID" value="KAG6410586.1"/>
    <property type="molecule type" value="Genomic_DNA"/>
</dbReference>